<protein>
    <submittedName>
        <fullName evidence="2">Uncharacterized protein</fullName>
    </submittedName>
</protein>
<dbReference type="WBParaSite" id="ES5_v2.g21543.t1">
    <property type="protein sequence ID" value="ES5_v2.g21543.t1"/>
    <property type="gene ID" value="ES5_v2.g21543"/>
</dbReference>
<organism evidence="1 2">
    <name type="scientific">Panagrolaimus sp. ES5</name>
    <dbReference type="NCBI Taxonomy" id="591445"/>
    <lineage>
        <taxon>Eukaryota</taxon>
        <taxon>Metazoa</taxon>
        <taxon>Ecdysozoa</taxon>
        <taxon>Nematoda</taxon>
        <taxon>Chromadorea</taxon>
        <taxon>Rhabditida</taxon>
        <taxon>Tylenchina</taxon>
        <taxon>Panagrolaimomorpha</taxon>
        <taxon>Panagrolaimoidea</taxon>
        <taxon>Panagrolaimidae</taxon>
        <taxon>Panagrolaimus</taxon>
    </lineage>
</organism>
<accession>A0AC34FWN3</accession>
<proteinExistence type="predicted"/>
<dbReference type="Proteomes" id="UP000887579">
    <property type="component" value="Unplaced"/>
</dbReference>
<reference evidence="2" key="1">
    <citation type="submission" date="2022-11" db="UniProtKB">
        <authorList>
            <consortium name="WormBaseParasite"/>
        </authorList>
    </citation>
    <scope>IDENTIFICATION</scope>
</reference>
<evidence type="ECO:0000313" key="2">
    <source>
        <dbReference type="WBParaSite" id="ES5_v2.g21543.t1"/>
    </source>
</evidence>
<evidence type="ECO:0000313" key="1">
    <source>
        <dbReference type="Proteomes" id="UP000887579"/>
    </source>
</evidence>
<name>A0AC34FWN3_9BILA</name>
<sequence>MNLNICILLCLTFCFHALAAPMMKTSIQGANSSSDRYAVITQFTASGQRNVRWETMPNNLVDESGKAVKSKMHGKEGTFGCLDIQGREQAHGNEYTRPNGKFKYKCNDGIEEVVACISSARANKQWIKVGDTLDADGFWHKCQSYPNNSVIYTQENSCSYNGKSYHVGDEVQVGFLRMECENDGYKVVGCYYLDANNKAVPLERGAKKEEGKVVHFCEEKDGDLRYSAISNGCTKNGKEYKEGEEFQQNHLKYQCENGQVKILGCYADEKRDMKIGDDIIDEEKHMVHRCYRIGGSIEYHEYSCGVNGAPKDCKPEPIPSTPDDAPSLAAGLKAPGLSSFSIVQTMGDKMAKNPSSIKIDLNKFMAGNH</sequence>